<dbReference type="HOGENOM" id="CLU_010118_4_0_11"/>
<evidence type="ECO:0000256" key="5">
    <source>
        <dbReference type="ARBA" id="ARBA00022692"/>
    </source>
</evidence>
<evidence type="ECO:0000256" key="2">
    <source>
        <dbReference type="ARBA" id="ARBA00005658"/>
    </source>
</evidence>
<dbReference type="Pfam" id="PF02028">
    <property type="entry name" value="BCCT"/>
    <property type="match status" value="1"/>
</dbReference>
<keyword evidence="4" id="KW-1003">Cell membrane</keyword>
<sequence>MAEKPTAGAGPAGRNPGEDREDKDERREGAAGRAKRGVKRAARLVKEVTYPHSIHPALVPGVAIEDQKVRYRIDRPILFVVGALIVAFVAWGIADPDQVLVYSTAALQWTMENLGWIFTLLAIVLVVVLIVIAASHYGRIPLGLDGEKPQYSTLSWAAMLFAAGIGIGLIFFGPVEPLTHYLEPRPGAYDPATWEAVRGGIAQAALHWGINAWAIYALVGLAVAYASYRRGRVPLMSSILAPLLGTNRSDHWAARLIDGLAIIATLFGTAASLGLGALQIGRGAELVTGWSTAGNTAAIVIVVVLTIGTIVSAVSGVAKGIRRLSNINLVLSVGLAVFFFVVGPTAFLINMIPGAIMEYVGELPQMLAANMADSEEMAEFLSGWTTFYWAWWVSWAPFVGVFVAKISRGRTIRQFVAGVLLIPSTIIVLAFTVLGGTAIWLQRETGELVPNNDMANMPPAEDMFFEVLSYLPGAGVIAPLIMVVLAIFFITTADSASLVNSQLSQGGAPNPNKWVTAFWALCMAGIAVVMLLTGGENSLQGLQNLITVTALPFAVIFVFMTIALVKELRSDPASIRHSHRREALDGAVQRGIRDFGDRWMLSVEEAAEPDESYAAGEEFDSTDDAALDWYARTDEQGRRVGYDYEEGRYLDEVNDGPQRADPHSARERMRAESEARREEGDS</sequence>
<dbReference type="GO" id="GO:0022857">
    <property type="term" value="F:transmembrane transporter activity"/>
    <property type="evidence" value="ECO:0007669"/>
    <property type="project" value="InterPro"/>
</dbReference>
<accession>I7JVU9</accession>
<evidence type="ECO:0000313" key="11">
    <source>
        <dbReference type="EMBL" id="EJZ82072.1"/>
    </source>
</evidence>
<feature type="transmembrane region" description="Helical" evidence="9">
    <location>
        <begin position="256"/>
        <end position="277"/>
    </location>
</feature>
<evidence type="ECO:0000256" key="4">
    <source>
        <dbReference type="ARBA" id="ARBA00022475"/>
    </source>
</evidence>
<feature type="transmembrane region" description="Helical" evidence="9">
    <location>
        <begin position="416"/>
        <end position="441"/>
    </location>
</feature>
<dbReference type="OrthoDB" id="9775735at2"/>
<feature type="transmembrane region" description="Helical" evidence="9">
    <location>
        <begin position="154"/>
        <end position="175"/>
    </location>
</feature>
<dbReference type="PANTHER" id="PTHR30047">
    <property type="entry name" value="HIGH-AFFINITY CHOLINE TRANSPORT PROTEIN-RELATED"/>
    <property type="match status" value="1"/>
</dbReference>
<dbReference type="InterPro" id="IPR000060">
    <property type="entry name" value="BCCT_transptr"/>
</dbReference>
<comment type="subcellular location">
    <subcellularLocation>
        <location evidence="1">Cell membrane</location>
        <topology evidence="1">Multi-pass membrane protein</topology>
    </subcellularLocation>
</comment>
<evidence type="ECO:0000256" key="6">
    <source>
        <dbReference type="ARBA" id="ARBA00022989"/>
    </source>
</evidence>
<dbReference type="eggNOG" id="COG1292">
    <property type="taxonomic scope" value="Bacteria"/>
</dbReference>
<evidence type="ECO:0000313" key="13">
    <source>
        <dbReference type="Proteomes" id="UP000011016"/>
    </source>
</evidence>
<name>I7JVU9_9CORY</name>
<protein>
    <submittedName>
        <fullName evidence="11">Betaine/carnitine/choline transporter (BCCT) family transporter</fullName>
    </submittedName>
    <submittedName>
        <fullName evidence="10">Glycine betaine transporter betP</fullName>
    </submittedName>
</protein>
<feature type="transmembrane region" description="Helical" evidence="9">
    <location>
        <begin position="386"/>
        <end position="404"/>
    </location>
</feature>
<feature type="transmembrane region" description="Helical" evidence="9">
    <location>
        <begin position="297"/>
        <end position="317"/>
    </location>
</feature>
<reference evidence="10 13" key="1">
    <citation type="journal article" date="2012" name="J. Bacteriol.">
        <title>Draft Genome Sequence of Turicella otitidis ATCC 51513, Isolated from Middle Ear Fluid from a Child with Otitis Media.</title>
        <authorList>
            <person name="Brinkrolf K."/>
            <person name="Schneider J."/>
            <person name="Knecht M."/>
            <person name="Ruckert C."/>
            <person name="Tauch A."/>
        </authorList>
    </citation>
    <scope>NUCLEOTIDE SEQUENCE [LARGE SCALE GENOMIC DNA]</scope>
    <source>
        <strain evidence="10 13">ATCC 51513</strain>
    </source>
</reference>
<keyword evidence="5 9" id="KW-0812">Transmembrane</keyword>
<evidence type="ECO:0000256" key="8">
    <source>
        <dbReference type="SAM" id="MobiDB-lite"/>
    </source>
</evidence>
<evidence type="ECO:0000256" key="3">
    <source>
        <dbReference type="ARBA" id="ARBA00022448"/>
    </source>
</evidence>
<evidence type="ECO:0000256" key="1">
    <source>
        <dbReference type="ARBA" id="ARBA00004651"/>
    </source>
</evidence>
<feature type="transmembrane region" description="Helical" evidence="9">
    <location>
        <begin position="114"/>
        <end position="134"/>
    </location>
</feature>
<feature type="transmembrane region" description="Helical" evidence="9">
    <location>
        <begin position="514"/>
        <end position="533"/>
    </location>
</feature>
<gene>
    <name evidence="10" type="primary">lcoP</name>
    <name evidence="10" type="ORF">BN46_0549</name>
    <name evidence="11" type="ORF">HMPREF9719_00996</name>
</gene>
<dbReference type="RefSeq" id="WP_004600886.1">
    <property type="nucleotide sequence ID" value="NZ_HF541866.1"/>
</dbReference>
<keyword evidence="7 9" id="KW-0472">Membrane</keyword>
<dbReference type="EMBL" id="CAJZ01000083">
    <property type="protein sequence ID" value="CCI83286.1"/>
    <property type="molecule type" value="Genomic_DNA"/>
</dbReference>
<feature type="transmembrane region" description="Helical" evidence="9">
    <location>
        <begin position="329"/>
        <end position="349"/>
    </location>
</feature>
<keyword evidence="6 9" id="KW-1133">Transmembrane helix</keyword>
<evidence type="ECO:0000313" key="12">
    <source>
        <dbReference type="Proteomes" id="UP000006078"/>
    </source>
</evidence>
<dbReference type="PANTHER" id="PTHR30047:SF7">
    <property type="entry name" value="HIGH-AFFINITY CHOLINE TRANSPORT PROTEIN"/>
    <property type="match status" value="1"/>
</dbReference>
<dbReference type="Proteomes" id="UP000011016">
    <property type="component" value="Unassembled WGS sequence"/>
</dbReference>
<feature type="region of interest" description="Disordered" evidence="8">
    <location>
        <begin position="649"/>
        <end position="682"/>
    </location>
</feature>
<evidence type="ECO:0000313" key="10">
    <source>
        <dbReference type="EMBL" id="CCI83286.1"/>
    </source>
</evidence>
<dbReference type="GO" id="GO:0005886">
    <property type="term" value="C:plasma membrane"/>
    <property type="evidence" value="ECO:0007669"/>
    <property type="project" value="UniProtKB-SubCell"/>
</dbReference>
<dbReference type="PATRIC" id="fig|883169.3.peg.960"/>
<evidence type="ECO:0000256" key="9">
    <source>
        <dbReference type="SAM" id="Phobius"/>
    </source>
</evidence>
<reference evidence="11 12" key="2">
    <citation type="submission" date="2012-08" db="EMBL/GenBank/DDBJ databases">
        <title>The Genome Sequence of Turicella otitidis ATCC 51513.</title>
        <authorList>
            <consortium name="The Broad Institute Genome Sequencing Platform"/>
            <person name="Earl A."/>
            <person name="Ward D."/>
            <person name="Feldgarden M."/>
            <person name="Gevers D."/>
            <person name="Huys G."/>
            <person name="Walker B."/>
            <person name="Young S.K."/>
            <person name="Zeng Q."/>
            <person name="Gargeya S."/>
            <person name="Fitzgerald M."/>
            <person name="Haas B."/>
            <person name="Abouelleil A."/>
            <person name="Alvarado L."/>
            <person name="Arachchi H.M."/>
            <person name="Berlin A.M."/>
            <person name="Chapman S.B."/>
            <person name="Goldberg J."/>
            <person name="Griggs A."/>
            <person name="Gujja S."/>
            <person name="Hansen M."/>
            <person name="Howarth C."/>
            <person name="Imamovic A."/>
            <person name="Larimer J."/>
            <person name="McCowen C."/>
            <person name="Montmayeur A."/>
            <person name="Murphy C."/>
            <person name="Neiman D."/>
            <person name="Pearson M."/>
            <person name="Priest M."/>
            <person name="Roberts A."/>
            <person name="Saif S."/>
            <person name="Shea T."/>
            <person name="Sisk P."/>
            <person name="Sykes S."/>
            <person name="Wortman J."/>
            <person name="Nusbaum C."/>
            <person name="Birren B."/>
        </authorList>
    </citation>
    <scope>NUCLEOTIDE SEQUENCE [LARGE SCALE GENOMIC DNA]</scope>
    <source>
        <strain evidence="11 12">ATCC 51513</strain>
    </source>
</reference>
<comment type="similarity">
    <text evidence="2">Belongs to the BCCT transporter (TC 2.A.15) family.</text>
</comment>
<dbReference type="AlphaFoldDB" id="I7JVU9"/>
<keyword evidence="3" id="KW-0813">Transport</keyword>
<organism evidence="10 13">
    <name type="scientific">Corynebacterium otitidis ATCC 51513</name>
    <dbReference type="NCBI Taxonomy" id="883169"/>
    <lineage>
        <taxon>Bacteria</taxon>
        <taxon>Bacillati</taxon>
        <taxon>Actinomycetota</taxon>
        <taxon>Actinomycetes</taxon>
        <taxon>Mycobacteriales</taxon>
        <taxon>Corynebacteriaceae</taxon>
        <taxon>Corynebacterium</taxon>
    </lineage>
</organism>
<comment type="caution">
    <text evidence="10">The sequence shown here is derived from an EMBL/GenBank/DDBJ whole genome shotgun (WGS) entry which is preliminary data.</text>
</comment>
<feature type="transmembrane region" description="Helical" evidence="9">
    <location>
        <begin position="467"/>
        <end position="493"/>
    </location>
</feature>
<dbReference type="EMBL" id="AHAE01000043">
    <property type="protein sequence ID" value="EJZ82072.1"/>
    <property type="molecule type" value="Genomic_DNA"/>
</dbReference>
<proteinExistence type="inferred from homology"/>
<feature type="region of interest" description="Disordered" evidence="8">
    <location>
        <begin position="1"/>
        <end position="38"/>
    </location>
</feature>
<keyword evidence="12" id="KW-1185">Reference proteome</keyword>
<feature type="compositionally biased region" description="Basic and acidic residues" evidence="8">
    <location>
        <begin position="16"/>
        <end position="30"/>
    </location>
</feature>
<feature type="transmembrane region" description="Helical" evidence="9">
    <location>
        <begin position="545"/>
        <end position="565"/>
    </location>
</feature>
<feature type="compositionally biased region" description="Basic and acidic residues" evidence="8">
    <location>
        <begin position="658"/>
        <end position="682"/>
    </location>
</feature>
<dbReference type="NCBIfam" id="TIGR00842">
    <property type="entry name" value="bcct"/>
    <property type="match status" value="1"/>
</dbReference>
<feature type="transmembrane region" description="Helical" evidence="9">
    <location>
        <begin position="77"/>
        <end position="94"/>
    </location>
</feature>
<dbReference type="Proteomes" id="UP000006078">
    <property type="component" value="Unassembled WGS sequence"/>
</dbReference>
<feature type="transmembrane region" description="Helical" evidence="9">
    <location>
        <begin position="208"/>
        <end position="228"/>
    </location>
</feature>
<evidence type="ECO:0000256" key="7">
    <source>
        <dbReference type="ARBA" id="ARBA00023136"/>
    </source>
</evidence>